<organism evidence="7 8">
    <name type="scientific">Sesamum angolense</name>
    <dbReference type="NCBI Taxonomy" id="2727404"/>
    <lineage>
        <taxon>Eukaryota</taxon>
        <taxon>Viridiplantae</taxon>
        <taxon>Streptophyta</taxon>
        <taxon>Embryophyta</taxon>
        <taxon>Tracheophyta</taxon>
        <taxon>Spermatophyta</taxon>
        <taxon>Magnoliopsida</taxon>
        <taxon>eudicotyledons</taxon>
        <taxon>Gunneridae</taxon>
        <taxon>Pentapetalae</taxon>
        <taxon>asterids</taxon>
        <taxon>lamiids</taxon>
        <taxon>Lamiales</taxon>
        <taxon>Pedaliaceae</taxon>
        <taxon>Sesamum</taxon>
    </lineage>
</organism>
<keyword evidence="8" id="KW-1185">Reference proteome</keyword>
<dbReference type="PROSITE" id="PS50994">
    <property type="entry name" value="INTEGRASE"/>
    <property type="match status" value="1"/>
</dbReference>
<dbReference type="GO" id="GO:0046872">
    <property type="term" value="F:metal ion binding"/>
    <property type="evidence" value="ECO:0007669"/>
    <property type="project" value="UniProtKB-KW"/>
</dbReference>
<dbReference type="GO" id="GO:0003676">
    <property type="term" value="F:nucleic acid binding"/>
    <property type="evidence" value="ECO:0007669"/>
    <property type="project" value="InterPro"/>
</dbReference>
<dbReference type="PANTHER" id="PTHR42648">
    <property type="entry name" value="TRANSPOSASE, PUTATIVE-RELATED"/>
    <property type="match status" value="1"/>
</dbReference>
<dbReference type="Gene3D" id="3.30.420.10">
    <property type="entry name" value="Ribonuclease H-like superfamily/Ribonuclease H"/>
    <property type="match status" value="1"/>
</dbReference>
<dbReference type="SUPFAM" id="SSF56672">
    <property type="entry name" value="DNA/RNA polymerases"/>
    <property type="match status" value="1"/>
</dbReference>
<feature type="region of interest" description="Disordered" evidence="5">
    <location>
        <begin position="472"/>
        <end position="494"/>
    </location>
</feature>
<comment type="caution">
    <text evidence="7">The sequence shown here is derived from an EMBL/GenBank/DDBJ whole genome shotgun (WGS) entry which is preliminary data.</text>
</comment>
<dbReference type="InterPro" id="IPR013103">
    <property type="entry name" value="RVT_2"/>
</dbReference>
<dbReference type="Proteomes" id="UP001289374">
    <property type="component" value="Unassembled WGS sequence"/>
</dbReference>
<protein>
    <submittedName>
        <fullName evidence="7">Retrovirus-related Pol polyprotein from transposon RE2</fullName>
    </submittedName>
</protein>
<reference evidence="7" key="1">
    <citation type="submission" date="2020-06" db="EMBL/GenBank/DDBJ databases">
        <authorList>
            <person name="Li T."/>
            <person name="Hu X."/>
            <person name="Zhang T."/>
            <person name="Song X."/>
            <person name="Zhang H."/>
            <person name="Dai N."/>
            <person name="Sheng W."/>
            <person name="Hou X."/>
            <person name="Wei L."/>
        </authorList>
    </citation>
    <scope>NUCLEOTIDE SEQUENCE</scope>
    <source>
        <strain evidence="7">K16</strain>
        <tissue evidence="7">Leaf</tissue>
    </source>
</reference>
<dbReference type="GO" id="GO:0015074">
    <property type="term" value="P:DNA integration"/>
    <property type="evidence" value="ECO:0007669"/>
    <property type="project" value="InterPro"/>
</dbReference>
<evidence type="ECO:0000256" key="4">
    <source>
        <dbReference type="ARBA" id="ARBA00022801"/>
    </source>
</evidence>
<dbReference type="Pfam" id="PF00665">
    <property type="entry name" value="rve"/>
    <property type="match status" value="1"/>
</dbReference>
<evidence type="ECO:0000256" key="1">
    <source>
        <dbReference type="ARBA" id="ARBA00022670"/>
    </source>
</evidence>
<evidence type="ECO:0000256" key="5">
    <source>
        <dbReference type="SAM" id="MobiDB-lite"/>
    </source>
</evidence>
<dbReference type="InterPro" id="IPR036397">
    <property type="entry name" value="RNaseH_sf"/>
</dbReference>
<evidence type="ECO:0000256" key="2">
    <source>
        <dbReference type="ARBA" id="ARBA00022723"/>
    </source>
</evidence>
<dbReference type="Pfam" id="PF07727">
    <property type="entry name" value="RVT_2"/>
    <property type="match status" value="1"/>
</dbReference>
<dbReference type="GO" id="GO:0006508">
    <property type="term" value="P:proteolysis"/>
    <property type="evidence" value="ECO:0007669"/>
    <property type="project" value="UniProtKB-KW"/>
</dbReference>
<keyword evidence="1" id="KW-0645">Protease</keyword>
<accession>A0AAE1WUQ5</accession>
<dbReference type="InterPro" id="IPR012337">
    <property type="entry name" value="RNaseH-like_sf"/>
</dbReference>
<keyword evidence="3" id="KW-0064">Aspartyl protease</keyword>
<feature type="domain" description="Integrase catalytic" evidence="6">
    <location>
        <begin position="223"/>
        <end position="389"/>
    </location>
</feature>
<keyword evidence="4" id="KW-0378">Hydrolase</keyword>
<evidence type="ECO:0000256" key="3">
    <source>
        <dbReference type="ARBA" id="ARBA00022750"/>
    </source>
</evidence>
<dbReference type="InterPro" id="IPR054722">
    <property type="entry name" value="PolX-like_BBD"/>
</dbReference>
<gene>
    <name evidence="7" type="ORF">Sango_1073400</name>
</gene>
<evidence type="ECO:0000313" key="7">
    <source>
        <dbReference type="EMBL" id="KAK4399673.1"/>
    </source>
</evidence>
<dbReference type="AlphaFoldDB" id="A0AAE1WUQ5"/>
<dbReference type="InterPro" id="IPR025724">
    <property type="entry name" value="GAG-pre-integrase_dom"/>
</dbReference>
<dbReference type="SUPFAM" id="SSF53098">
    <property type="entry name" value="Ribonuclease H-like"/>
    <property type="match status" value="1"/>
</dbReference>
<dbReference type="InterPro" id="IPR001584">
    <property type="entry name" value="Integrase_cat-core"/>
</dbReference>
<dbReference type="InterPro" id="IPR043502">
    <property type="entry name" value="DNA/RNA_pol_sf"/>
</dbReference>
<keyword evidence="2" id="KW-0479">Metal-binding</keyword>
<proteinExistence type="predicted"/>
<dbReference type="Pfam" id="PF22936">
    <property type="entry name" value="Pol_BBD"/>
    <property type="match status" value="1"/>
</dbReference>
<reference evidence="7" key="2">
    <citation type="journal article" date="2024" name="Plant">
        <title>Genomic evolution and insights into agronomic trait innovations of Sesamum species.</title>
        <authorList>
            <person name="Miao H."/>
            <person name="Wang L."/>
            <person name="Qu L."/>
            <person name="Liu H."/>
            <person name="Sun Y."/>
            <person name="Le M."/>
            <person name="Wang Q."/>
            <person name="Wei S."/>
            <person name="Zheng Y."/>
            <person name="Lin W."/>
            <person name="Duan Y."/>
            <person name="Cao H."/>
            <person name="Xiong S."/>
            <person name="Wang X."/>
            <person name="Wei L."/>
            <person name="Li C."/>
            <person name="Ma Q."/>
            <person name="Ju M."/>
            <person name="Zhao R."/>
            <person name="Li G."/>
            <person name="Mu C."/>
            <person name="Tian Q."/>
            <person name="Mei H."/>
            <person name="Zhang T."/>
            <person name="Gao T."/>
            <person name="Zhang H."/>
        </authorList>
    </citation>
    <scope>NUCLEOTIDE SEQUENCE</scope>
    <source>
        <strain evidence="7">K16</strain>
    </source>
</reference>
<dbReference type="InterPro" id="IPR039537">
    <property type="entry name" value="Retrotran_Ty1/copia-like"/>
</dbReference>
<dbReference type="GO" id="GO:0004190">
    <property type="term" value="F:aspartic-type endopeptidase activity"/>
    <property type="evidence" value="ECO:0007669"/>
    <property type="project" value="UniProtKB-KW"/>
</dbReference>
<dbReference type="CDD" id="cd09272">
    <property type="entry name" value="RNase_HI_RT_Ty1"/>
    <property type="match status" value="1"/>
</dbReference>
<name>A0AAE1WUQ5_9LAMI</name>
<dbReference type="Pfam" id="PF13976">
    <property type="entry name" value="gag_pre-integrs"/>
    <property type="match status" value="1"/>
</dbReference>
<dbReference type="EMBL" id="JACGWL010000006">
    <property type="protein sequence ID" value="KAK4399673.1"/>
    <property type="molecule type" value="Genomic_DNA"/>
</dbReference>
<evidence type="ECO:0000259" key="6">
    <source>
        <dbReference type="PROSITE" id="PS50994"/>
    </source>
</evidence>
<sequence length="933" mass="104690">MAHVNLNERVHTVTLSCEEYELLLHRPAAPSATPSSPGTFIASHGESWMIDSGATSHLTGNRSSFLTFSTSPKFPPVRLADGSYSPISGSGTVRPTDYLTLTNVLFAPKFPVNLLSVNQLTKTHNCSVTFYPSYCVIQDLQTRRTIGTGHERGGLYFLDTTPPVDARALSASVSPLQWHSRLGHPSLPTLQKILPIDSARLECESCELGKHHRASFPPRVEKRSPSPFTLVHSDIWGPCRFESLRGFRYFITFVDDYSRMTWVYLLKDRSQVPTIITSFYNEIYTQFSVNIRILRTDNALEFVQKSVSDFCNSKGILHQTSCPYTSQQNGVAERKHRHLLDVARTIMTHMHVPKSYWGDAVLTACYLINRMPSTVLHGDTPYSCLFPDKPLFGIAPRVFGKGIGVMILSLVSPLHLQMLLSSNPLLSTPHSLLSSFLHPQFPYLPPLSVPPHTEPPTRPLQVYSRRNRSTTTMLIDPPDLPPTAAPGNTSATPTDDLPIALRKGKRSCTAHPLANSLSFQHLSPDYRAFSVSLSSVSIPNTYCEALRHPAWKMAMDDEMSALISRGTWELVEVPPNADIVACRWVFTLKFRADGTLERYKARLVAKGFTQTYGVDYFETFSPVARLNSIRVLFSLAVNLSWPMYQMDIKNAFLYGDLNETVYMEQPPGYVAQGEKQRMVCKLKKAIYGLKQSPRAWFDKFSRIIGKFGFSRCQADHSVFVQTTTSGMVVLAVYVDDILITGSDLVGIEDAKTYLQKHFVTKDLGRPRYFLGIEIAHSKHGISLSQRKYACDLLHEAGLLGTKPVDTPMDSNPDFWNDDGNYLEDKTKYRRLVGKLIYLTVTRPDISFAVGLVSQFMDKPRLVHWEAALRILKYIKASPGKGLLFKRHGHVKIEAYSDADYAGAKDDRKSTSGYCTYVGGNLVTWRSKKTNYSC</sequence>
<evidence type="ECO:0000313" key="8">
    <source>
        <dbReference type="Proteomes" id="UP001289374"/>
    </source>
</evidence>
<dbReference type="PANTHER" id="PTHR42648:SF22">
    <property type="entry name" value="REVERSE TRANSCRIPTASE TY1_COPIA-TYPE DOMAIN-CONTAINING PROTEIN"/>
    <property type="match status" value="1"/>
</dbReference>